<dbReference type="EMBL" id="CP158373">
    <property type="protein sequence ID" value="XBY66781.1"/>
    <property type="molecule type" value="Genomic_DNA"/>
</dbReference>
<dbReference type="InterPro" id="IPR039426">
    <property type="entry name" value="TonB-dep_rcpt-like"/>
</dbReference>
<evidence type="ECO:0000256" key="3">
    <source>
        <dbReference type="ARBA" id="ARBA00022452"/>
    </source>
</evidence>
<comment type="subcellular location">
    <subcellularLocation>
        <location evidence="1 7">Cell outer membrane</location>
        <topology evidence="1 7">Multi-pass membrane protein</topology>
    </subcellularLocation>
</comment>
<name>A0AAU7YA52_9PSED</name>
<evidence type="ECO:0000256" key="2">
    <source>
        <dbReference type="ARBA" id="ARBA00022448"/>
    </source>
</evidence>
<dbReference type="RefSeq" id="WP_350448502.1">
    <property type="nucleotide sequence ID" value="NZ_CP158373.1"/>
</dbReference>
<dbReference type="PANTHER" id="PTHR30069:SF28">
    <property type="entry name" value="TONB-DEPENDENT RECEPTOR YNCD-RELATED"/>
    <property type="match status" value="1"/>
</dbReference>
<dbReference type="InterPro" id="IPR036942">
    <property type="entry name" value="Beta-barrel_TonB_sf"/>
</dbReference>
<evidence type="ECO:0000256" key="9">
    <source>
        <dbReference type="SAM" id="SignalP"/>
    </source>
</evidence>
<sequence>MLIKRLSYGISLALWGMASATAAQVNPIELPESKVTGKAVIDENAVDAFASMATLVGEEQIRDLNALDLSSALRRTPGVTVSRFNPVGSFGGAEGGAVYIRGMGASRPGSEIKTFIDGVPFYMPVWNHPLLDLLPINGMERISVYKGPQPQNFGNTFAAIDLTPRAGAAGGHQNGTLQLTGGSFRTFTEQASLTGRSGALGYSLAQGTARSDGDRADGDGRLNNGLANFSYQLDDNWSVALLALHADNRASDPGQQGRPDTRSGEFNTRGSLVSMTLAHEHEQSRGSLKLYYNEGRGSALDQTGLDGDTITDFSMQGLRWSENLMPWNGGEIAMGLDIDQMEGQVAFKRLAPAPRDDFDTPTLRLISPHLGLSQAIELTPDWTLTPSAGIRGYDHNVYKSETAPHAGLLLSTQDLEFRANLSRGVNYPGLETSVLSHLIPALGESWRELEPERMDHRELGVKFNPTQSATLDLAVFKDKLQNRYLFAFPPAVTQPAYVNLGDYEIKGAEASWQQSWNESWSSFLGFTWLDPSLRNLPYAPRRSFSLGTTYTTGPWRLSADAQYQSGMYVLQQERVEGASNFEQVDSFTVVNLRLGYALPELGEEGEVFLAVENLFDRDYAYRTGYPMPGTSAQVGVRMGF</sequence>
<feature type="signal peptide" evidence="9">
    <location>
        <begin position="1"/>
        <end position="22"/>
    </location>
</feature>
<keyword evidence="2 7" id="KW-0813">Transport</keyword>
<dbReference type="SUPFAM" id="SSF56935">
    <property type="entry name" value="Porins"/>
    <property type="match status" value="1"/>
</dbReference>
<keyword evidence="3 7" id="KW-1134">Transmembrane beta strand</keyword>
<evidence type="ECO:0000256" key="5">
    <source>
        <dbReference type="ARBA" id="ARBA00023136"/>
    </source>
</evidence>
<dbReference type="Gene3D" id="2.40.170.20">
    <property type="entry name" value="TonB-dependent receptor, beta-barrel domain"/>
    <property type="match status" value="1"/>
</dbReference>
<dbReference type="GO" id="GO:0015344">
    <property type="term" value="F:siderophore uptake transmembrane transporter activity"/>
    <property type="evidence" value="ECO:0007669"/>
    <property type="project" value="TreeGrafter"/>
</dbReference>
<evidence type="ECO:0000256" key="7">
    <source>
        <dbReference type="PROSITE-ProRule" id="PRU01360"/>
    </source>
</evidence>
<feature type="domain" description="TonB-dependent receptor plug" evidence="10">
    <location>
        <begin position="52"/>
        <end position="155"/>
    </location>
</feature>
<protein>
    <submittedName>
        <fullName evidence="11">TonB-dependent receptor plug domain-containing protein</fullName>
    </submittedName>
</protein>
<dbReference type="PANTHER" id="PTHR30069">
    <property type="entry name" value="TONB-DEPENDENT OUTER MEMBRANE RECEPTOR"/>
    <property type="match status" value="1"/>
</dbReference>
<dbReference type="Pfam" id="PF07715">
    <property type="entry name" value="Plug"/>
    <property type="match status" value="1"/>
</dbReference>
<evidence type="ECO:0000256" key="1">
    <source>
        <dbReference type="ARBA" id="ARBA00004571"/>
    </source>
</evidence>
<organism evidence="11">
    <name type="scientific">Pseudomonas solani</name>
    <dbReference type="NCBI Taxonomy" id="2731552"/>
    <lineage>
        <taxon>Bacteria</taxon>
        <taxon>Pseudomonadati</taxon>
        <taxon>Pseudomonadota</taxon>
        <taxon>Gammaproteobacteria</taxon>
        <taxon>Pseudomonadales</taxon>
        <taxon>Pseudomonadaceae</taxon>
        <taxon>Pseudomonas</taxon>
    </lineage>
</organism>
<evidence type="ECO:0000256" key="4">
    <source>
        <dbReference type="ARBA" id="ARBA00022692"/>
    </source>
</evidence>
<dbReference type="GO" id="GO:0009279">
    <property type="term" value="C:cell outer membrane"/>
    <property type="evidence" value="ECO:0007669"/>
    <property type="project" value="UniProtKB-SubCell"/>
</dbReference>
<feature type="region of interest" description="Disordered" evidence="8">
    <location>
        <begin position="248"/>
        <end position="267"/>
    </location>
</feature>
<evidence type="ECO:0000259" key="10">
    <source>
        <dbReference type="Pfam" id="PF07715"/>
    </source>
</evidence>
<proteinExistence type="inferred from homology"/>
<dbReference type="InterPro" id="IPR012910">
    <property type="entry name" value="Plug_dom"/>
</dbReference>
<keyword evidence="5 7" id="KW-0472">Membrane</keyword>
<evidence type="ECO:0000256" key="6">
    <source>
        <dbReference type="ARBA" id="ARBA00023237"/>
    </source>
</evidence>
<evidence type="ECO:0000313" key="11">
    <source>
        <dbReference type="EMBL" id="XBY66781.1"/>
    </source>
</evidence>
<keyword evidence="4 7" id="KW-0812">Transmembrane</keyword>
<reference evidence="11" key="1">
    <citation type="submission" date="2023-08" db="EMBL/GenBank/DDBJ databases">
        <title>Increased levels of nutrients transform a symbiont into a lethal pathobiont.</title>
        <authorList>
            <person name="Lachnit T."/>
            <person name="Ulrich L."/>
            <person name="Willmer F.M."/>
            <person name="Hasenbein T."/>
            <person name="Steiner L.X."/>
            <person name="Wolters M."/>
            <person name="Herbst E.M."/>
            <person name="Deines P."/>
        </authorList>
    </citation>
    <scope>NUCLEOTIDE SEQUENCE</scope>
    <source>
        <strain evidence="11">T3</strain>
    </source>
</reference>
<keyword evidence="6 7" id="KW-0998">Cell outer membrane</keyword>
<dbReference type="AlphaFoldDB" id="A0AAU7YA52"/>
<dbReference type="Gene3D" id="2.170.130.10">
    <property type="entry name" value="TonB-dependent receptor, plug domain"/>
    <property type="match status" value="1"/>
</dbReference>
<comment type="similarity">
    <text evidence="7">Belongs to the TonB-dependent receptor family.</text>
</comment>
<keyword evidence="9" id="KW-0732">Signal</keyword>
<keyword evidence="11" id="KW-0675">Receptor</keyword>
<dbReference type="GO" id="GO:0044718">
    <property type="term" value="P:siderophore transmembrane transport"/>
    <property type="evidence" value="ECO:0007669"/>
    <property type="project" value="TreeGrafter"/>
</dbReference>
<gene>
    <name evidence="11" type="ORF">ABS648_13740</name>
</gene>
<feature type="chain" id="PRO_5044020496" evidence="9">
    <location>
        <begin position="23"/>
        <end position="640"/>
    </location>
</feature>
<evidence type="ECO:0000256" key="8">
    <source>
        <dbReference type="SAM" id="MobiDB-lite"/>
    </source>
</evidence>
<accession>A0AAU7YA52</accession>
<dbReference type="PROSITE" id="PS52016">
    <property type="entry name" value="TONB_DEPENDENT_REC_3"/>
    <property type="match status" value="1"/>
</dbReference>
<dbReference type="InterPro" id="IPR037066">
    <property type="entry name" value="Plug_dom_sf"/>
</dbReference>